<evidence type="ECO:0000256" key="7">
    <source>
        <dbReference type="SAM" id="Phobius"/>
    </source>
</evidence>
<proteinExistence type="predicted"/>
<dbReference type="PROSITE" id="PS50850">
    <property type="entry name" value="MFS"/>
    <property type="match status" value="1"/>
</dbReference>
<evidence type="ECO:0000256" key="4">
    <source>
        <dbReference type="ARBA" id="ARBA00022692"/>
    </source>
</evidence>
<dbReference type="Pfam" id="PF07690">
    <property type="entry name" value="MFS_1"/>
    <property type="match status" value="1"/>
</dbReference>
<feature type="transmembrane region" description="Helical" evidence="7">
    <location>
        <begin position="396"/>
        <end position="415"/>
    </location>
</feature>
<evidence type="ECO:0000256" key="1">
    <source>
        <dbReference type="ARBA" id="ARBA00004651"/>
    </source>
</evidence>
<keyword evidence="3" id="KW-1003">Cell membrane</keyword>
<name>A0A1Y2JR43_BRAJP</name>
<dbReference type="Gene3D" id="1.20.1250.20">
    <property type="entry name" value="MFS general substrate transporter like domains"/>
    <property type="match status" value="1"/>
</dbReference>
<evidence type="ECO:0000256" key="5">
    <source>
        <dbReference type="ARBA" id="ARBA00022989"/>
    </source>
</evidence>
<dbReference type="PRINTS" id="PR01036">
    <property type="entry name" value="TCRTETB"/>
</dbReference>
<feature type="transmembrane region" description="Helical" evidence="7">
    <location>
        <begin position="327"/>
        <end position="351"/>
    </location>
</feature>
<dbReference type="InterPro" id="IPR020846">
    <property type="entry name" value="MFS_dom"/>
</dbReference>
<evidence type="ECO:0000256" key="2">
    <source>
        <dbReference type="ARBA" id="ARBA00022448"/>
    </source>
</evidence>
<feature type="transmembrane region" description="Helical" evidence="7">
    <location>
        <begin position="169"/>
        <end position="188"/>
    </location>
</feature>
<evidence type="ECO:0000259" key="8">
    <source>
        <dbReference type="PROSITE" id="PS50850"/>
    </source>
</evidence>
<feature type="transmembrane region" description="Helical" evidence="7">
    <location>
        <begin position="81"/>
        <end position="104"/>
    </location>
</feature>
<feature type="transmembrane region" description="Helical" evidence="7">
    <location>
        <begin position="421"/>
        <end position="442"/>
    </location>
</feature>
<feature type="transmembrane region" description="Helical" evidence="7">
    <location>
        <begin position="200"/>
        <end position="220"/>
    </location>
</feature>
<dbReference type="PANTHER" id="PTHR42718">
    <property type="entry name" value="MAJOR FACILITATOR SUPERFAMILY MULTIDRUG TRANSPORTER MFSC"/>
    <property type="match status" value="1"/>
</dbReference>
<dbReference type="InterPro" id="IPR036259">
    <property type="entry name" value="MFS_trans_sf"/>
</dbReference>
<dbReference type="AlphaFoldDB" id="A0A1Y2JR43"/>
<comment type="caution">
    <text evidence="9">The sequence shown here is derived from an EMBL/GenBank/DDBJ whole genome shotgun (WGS) entry which is preliminary data.</text>
</comment>
<feature type="transmembrane region" description="Helical" evidence="7">
    <location>
        <begin position="226"/>
        <end position="243"/>
    </location>
</feature>
<dbReference type="GO" id="GO:0022857">
    <property type="term" value="F:transmembrane transporter activity"/>
    <property type="evidence" value="ECO:0007669"/>
    <property type="project" value="InterPro"/>
</dbReference>
<organism evidence="9 10">
    <name type="scientific">Bradyrhizobium japonicum</name>
    <dbReference type="NCBI Taxonomy" id="375"/>
    <lineage>
        <taxon>Bacteria</taxon>
        <taxon>Pseudomonadati</taxon>
        <taxon>Pseudomonadota</taxon>
        <taxon>Alphaproteobacteria</taxon>
        <taxon>Hyphomicrobiales</taxon>
        <taxon>Nitrobacteraceae</taxon>
        <taxon>Bradyrhizobium</taxon>
    </lineage>
</organism>
<keyword evidence="4 7" id="KW-0812">Transmembrane</keyword>
<accession>A0A1Y2JR43</accession>
<sequence>MGGTECLTASKRRWVMLCILLGLGLSSLGSAIVNIALPNISRAFASSDAATVWVVNAYQLSATVCLLPVASLAESLGLKRVYAAGLAIFVLASVGCAFAPTLPILVSARLIQGAGAAGVAVAGVAFVRVVYPHRMVSKGLALVALAVAILAALGPTIAAAILAVAKWPWLFLVNVPFCLALPLFIAAAPPDLRVARSLDLAGTALNALAFGLFVIGVGTLGTGDGPIAAGEIVAGLFCLGLFVRQQLQHPMPMLPFDLFRIPLFTLSVWTSVCSYAAQILAYVSLPFLFETSMHLSAVETGFLVTPWPLMTAVTAPIAGRLTIRHPVSVICSVGLALLAVGLLLMVFLPTAPAKWDIVWRLALCGIGFGLFQTPNNTAMMTAGPVARSGAASGMNAAARYIGWSLGSALVSLIFGLGGDRGAISCLVAAMAFALMGAATSSARRFR</sequence>
<evidence type="ECO:0000313" key="10">
    <source>
        <dbReference type="Proteomes" id="UP000193335"/>
    </source>
</evidence>
<gene>
    <name evidence="9" type="ORF">BSZ19_14345</name>
</gene>
<dbReference type="EMBL" id="NAFL01000238">
    <property type="protein sequence ID" value="OSJ33790.1"/>
    <property type="molecule type" value="Genomic_DNA"/>
</dbReference>
<dbReference type="GO" id="GO:0005886">
    <property type="term" value="C:plasma membrane"/>
    <property type="evidence" value="ECO:0007669"/>
    <property type="project" value="UniProtKB-SubCell"/>
</dbReference>
<dbReference type="Proteomes" id="UP000193335">
    <property type="component" value="Unassembled WGS sequence"/>
</dbReference>
<keyword evidence="2" id="KW-0813">Transport</keyword>
<feature type="domain" description="Major facilitator superfamily (MFS) profile" evidence="8">
    <location>
        <begin position="15"/>
        <end position="446"/>
    </location>
</feature>
<feature type="transmembrane region" description="Helical" evidence="7">
    <location>
        <begin position="110"/>
        <end position="131"/>
    </location>
</feature>
<dbReference type="RefSeq" id="WP_085400213.1">
    <property type="nucleotide sequence ID" value="NZ_NAFL01000238.1"/>
</dbReference>
<dbReference type="SUPFAM" id="SSF103473">
    <property type="entry name" value="MFS general substrate transporter"/>
    <property type="match status" value="1"/>
</dbReference>
<comment type="subcellular location">
    <subcellularLocation>
        <location evidence="1">Cell membrane</location>
        <topology evidence="1">Multi-pass membrane protein</topology>
    </subcellularLocation>
</comment>
<feature type="transmembrane region" description="Helical" evidence="7">
    <location>
        <begin position="295"/>
        <end position="315"/>
    </location>
</feature>
<evidence type="ECO:0000256" key="3">
    <source>
        <dbReference type="ARBA" id="ARBA00022475"/>
    </source>
</evidence>
<feature type="transmembrane region" description="Helical" evidence="7">
    <location>
        <begin position="263"/>
        <end position="289"/>
    </location>
</feature>
<evidence type="ECO:0000256" key="6">
    <source>
        <dbReference type="ARBA" id="ARBA00023136"/>
    </source>
</evidence>
<feature type="transmembrane region" description="Helical" evidence="7">
    <location>
        <begin position="357"/>
        <end position="375"/>
    </location>
</feature>
<dbReference type="PANTHER" id="PTHR42718:SF46">
    <property type="entry name" value="BLR6921 PROTEIN"/>
    <property type="match status" value="1"/>
</dbReference>
<dbReference type="Gene3D" id="1.20.1720.10">
    <property type="entry name" value="Multidrug resistance protein D"/>
    <property type="match status" value="1"/>
</dbReference>
<keyword evidence="6 7" id="KW-0472">Membrane</keyword>
<feature type="transmembrane region" description="Helical" evidence="7">
    <location>
        <begin position="49"/>
        <end position="69"/>
    </location>
</feature>
<dbReference type="InterPro" id="IPR011701">
    <property type="entry name" value="MFS"/>
</dbReference>
<dbReference type="CDD" id="cd17321">
    <property type="entry name" value="MFS_MMR_MDR_like"/>
    <property type="match status" value="1"/>
</dbReference>
<feature type="transmembrane region" description="Helical" evidence="7">
    <location>
        <begin position="140"/>
        <end position="163"/>
    </location>
</feature>
<reference evidence="9 10" key="1">
    <citation type="submission" date="2017-03" db="EMBL/GenBank/DDBJ databases">
        <title>Whole genome sequences of fourteen strains of Bradyrhizobium canariense and one strain of Bradyrhizobium japonicum isolated from Lupinus (Papilionoideae: Genisteae) species in Algeria.</title>
        <authorList>
            <person name="Crovadore J."/>
            <person name="Chekireb D."/>
            <person name="Brachmann A."/>
            <person name="Chablais R."/>
            <person name="Cochard B."/>
            <person name="Lefort F."/>
        </authorList>
    </citation>
    <scope>NUCLEOTIDE SEQUENCE [LARGE SCALE GENOMIC DNA]</scope>
    <source>
        <strain evidence="9 10">UBMA197</strain>
    </source>
</reference>
<evidence type="ECO:0000313" key="9">
    <source>
        <dbReference type="EMBL" id="OSJ33790.1"/>
    </source>
</evidence>
<keyword evidence="5 7" id="KW-1133">Transmembrane helix</keyword>
<feature type="transmembrane region" description="Helical" evidence="7">
    <location>
        <begin position="14"/>
        <end position="37"/>
    </location>
</feature>
<protein>
    <submittedName>
        <fullName evidence="9">MFS transporter</fullName>
    </submittedName>
</protein>